<dbReference type="EMBL" id="GGFM01012037">
    <property type="protein sequence ID" value="MBW32788.1"/>
    <property type="molecule type" value="Transcribed_RNA"/>
</dbReference>
<evidence type="ECO:0000256" key="1">
    <source>
        <dbReference type="SAM" id="SignalP"/>
    </source>
</evidence>
<protein>
    <submittedName>
        <fullName evidence="2">Putative secreted peptide</fullName>
    </submittedName>
</protein>
<proteinExistence type="predicted"/>
<reference evidence="2" key="1">
    <citation type="submission" date="2018-01" db="EMBL/GenBank/DDBJ databases">
        <title>An insight into the sialome of Amazonian anophelines.</title>
        <authorList>
            <person name="Ribeiro J.M."/>
            <person name="Scarpassa V."/>
            <person name="Calvo E."/>
        </authorList>
    </citation>
    <scope>NUCLEOTIDE SEQUENCE</scope>
    <source>
        <tissue evidence="2">Salivary glands</tissue>
    </source>
</reference>
<name>A0A2M3ZWK6_9DIPT</name>
<sequence>MIAIWAVTAVIPSVLFLTQSLAQPNSGSFRSPPTLRDRWHAWEGWPIFRDSSIGNDQHHHQQQQQLMFAVKINEKT</sequence>
<accession>A0A2M3ZWK6</accession>
<dbReference type="AlphaFoldDB" id="A0A2M3ZWK6"/>
<keyword evidence="1" id="KW-0732">Signal</keyword>
<feature type="chain" id="PRO_5014856736" evidence="1">
    <location>
        <begin position="23"/>
        <end position="76"/>
    </location>
</feature>
<evidence type="ECO:0000313" key="2">
    <source>
        <dbReference type="EMBL" id="MBW32788.1"/>
    </source>
</evidence>
<feature type="signal peptide" evidence="1">
    <location>
        <begin position="1"/>
        <end position="22"/>
    </location>
</feature>
<organism evidence="2">
    <name type="scientific">Anopheles braziliensis</name>
    <dbReference type="NCBI Taxonomy" id="58242"/>
    <lineage>
        <taxon>Eukaryota</taxon>
        <taxon>Metazoa</taxon>
        <taxon>Ecdysozoa</taxon>
        <taxon>Arthropoda</taxon>
        <taxon>Hexapoda</taxon>
        <taxon>Insecta</taxon>
        <taxon>Pterygota</taxon>
        <taxon>Neoptera</taxon>
        <taxon>Endopterygota</taxon>
        <taxon>Diptera</taxon>
        <taxon>Nematocera</taxon>
        <taxon>Culicoidea</taxon>
        <taxon>Culicidae</taxon>
        <taxon>Anophelinae</taxon>
        <taxon>Anopheles</taxon>
    </lineage>
</organism>